<dbReference type="Pfam" id="PF13639">
    <property type="entry name" value="zf-RING_2"/>
    <property type="match status" value="1"/>
</dbReference>
<feature type="compositionally biased region" description="Polar residues" evidence="13">
    <location>
        <begin position="543"/>
        <end position="552"/>
    </location>
</feature>
<dbReference type="EMBL" id="GL988037">
    <property type="protein sequence ID" value="EGS23174.1"/>
    <property type="molecule type" value="Genomic_DNA"/>
</dbReference>
<sequence>MAFSSWQLLLGPLLVILLSALPGVSAEQARVLPILEAPKWQQDSQMHLELRAPETEALPLTYTLYPLTHTAGLNQTEPSKHDIRIRGSLVVDGALEDRIRLRSSEVIAFLSCDGENATQEVNDLMLDKPKAIILYSIEAKCCGLQPKELAYHYIYTMADSHEAKHAVNHTLQAGGVLRATITGTSNSTSTQSGTQEQNGSNSAVAMSILYSITGLITLLFLVIIATGAIRAHRYPERYGPRAGYGGQPRQSRARGLARAVLDTLPIVKFGDPDPAKPDPVIELEAQPRGPSQDASQLGTRLSAIPEEPQQSPVGVAPPALGENAPVPKQQEQATREGVGKTGTAAPQTNASSSADGRKSEDRLGCSICTDDFEVGEDVRVLPCNHKFHPACIDPWLVNISGTCPLCRLDLRPPEQRDPPTPPAHTRSVLVDAYDPFLIAASSQFALVTAATVDYWPGAPPPSESSTSAATTTRQQRRRSNRASRILIDLQRLRHASTIEERIEILRRHRSHQRGRERQQEGSDQEQQPQETRDAVDVSASASGANENHTAVESQARAAEENMSQSQSQTETPQQQGGDGANYQEQQGRRQRFRLRLPERVHLRGRRRESSPPPASTSDTTGQAPDNGTTGAT</sequence>
<evidence type="ECO:0000256" key="4">
    <source>
        <dbReference type="ARBA" id="ARBA00022679"/>
    </source>
</evidence>
<dbReference type="SMART" id="SM00184">
    <property type="entry name" value="RING"/>
    <property type="match status" value="1"/>
</dbReference>
<feature type="chain" id="PRO_5003408686" description="RING-type E3 ubiquitin transferase" evidence="15">
    <location>
        <begin position="27"/>
        <end position="632"/>
    </location>
</feature>
<dbReference type="GO" id="GO:0061630">
    <property type="term" value="F:ubiquitin protein ligase activity"/>
    <property type="evidence" value="ECO:0007669"/>
    <property type="project" value="UniProtKB-EC"/>
</dbReference>
<feature type="region of interest" description="Disordered" evidence="13">
    <location>
        <begin position="457"/>
        <end position="482"/>
    </location>
</feature>
<accession>G0S013</accession>
<feature type="compositionally biased region" description="Low complexity" evidence="13">
    <location>
        <begin position="463"/>
        <end position="473"/>
    </location>
</feature>
<feature type="region of interest" description="Disordered" evidence="13">
    <location>
        <begin position="508"/>
        <end position="632"/>
    </location>
</feature>
<keyword evidence="7 12" id="KW-0863">Zinc-finger</keyword>
<evidence type="ECO:0000256" key="14">
    <source>
        <dbReference type="SAM" id="Phobius"/>
    </source>
</evidence>
<keyword evidence="6" id="KW-0479">Metal-binding</keyword>
<dbReference type="RefSeq" id="XP_006691365.1">
    <property type="nucleotide sequence ID" value="XM_006691302.1"/>
</dbReference>
<dbReference type="CDD" id="cd16454">
    <property type="entry name" value="RING-H2_PA-TM-RING"/>
    <property type="match status" value="1"/>
</dbReference>
<evidence type="ECO:0000256" key="12">
    <source>
        <dbReference type="PROSITE-ProRule" id="PRU00175"/>
    </source>
</evidence>
<evidence type="ECO:0000256" key="2">
    <source>
        <dbReference type="ARBA" id="ARBA00004141"/>
    </source>
</evidence>
<dbReference type="GeneID" id="18254875"/>
<feature type="compositionally biased region" description="Polar residues" evidence="13">
    <location>
        <begin position="621"/>
        <end position="632"/>
    </location>
</feature>
<feature type="compositionally biased region" description="Polar residues" evidence="13">
    <location>
        <begin position="344"/>
        <end position="354"/>
    </location>
</feature>
<keyword evidence="10 14" id="KW-1133">Transmembrane helix</keyword>
<evidence type="ECO:0000256" key="1">
    <source>
        <dbReference type="ARBA" id="ARBA00000900"/>
    </source>
</evidence>
<dbReference type="OrthoDB" id="8062037at2759"/>
<name>G0S013_CHATD</name>
<dbReference type="GO" id="GO:0006511">
    <property type="term" value="P:ubiquitin-dependent protein catabolic process"/>
    <property type="evidence" value="ECO:0007669"/>
    <property type="project" value="TreeGrafter"/>
</dbReference>
<dbReference type="STRING" id="759272.G0S013"/>
<dbReference type="GO" id="GO:0016020">
    <property type="term" value="C:membrane"/>
    <property type="evidence" value="ECO:0007669"/>
    <property type="project" value="UniProtKB-SubCell"/>
</dbReference>
<gene>
    <name evidence="17" type="ORF">CTHT_0008370</name>
</gene>
<feature type="transmembrane region" description="Helical" evidence="14">
    <location>
        <begin position="208"/>
        <end position="229"/>
    </location>
</feature>
<comment type="catalytic activity">
    <reaction evidence="1">
        <text>S-ubiquitinyl-[E2 ubiquitin-conjugating enzyme]-L-cysteine + [acceptor protein]-L-lysine = [E2 ubiquitin-conjugating enzyme]-L-cysteine + N(6)-ubiquitinyl-[acceptor protein]-L-lysine.</text>
        <dbReference type="EC" id="2.3.2.27"/>
    </reaction>
</comment>
<feature type="signal peptide" evidence="15">
    <location>
        <begin position="1"/>
        <end position="26"/>
    </location>
</feature>
<comment type="subcellular location">
    <subcellularLocation>
        <location evidence="2">Membrane</location>
        <topology evidence="2">Multi-pass membrane protein</topology>
    </subcellularLocation>
</comment>
<dbReference type="InterPro" id="IPR001841">
    <property type="entry name" value="Znf_RING"/>
</dbReference>
<keyword evidence="4" id="KW-0808">Transferase</keyword>
<keyword evidence="15" id="KW-0732">Signal</keyword>
<evidence type="ECO:0000313" key="17">
    <source>
        <dbReference type="EMBL" id="EGS23174.1"/>
    </source>
</evidence>
<dbReference type="HOGENOM" id="CLU_008264_1_0_1"/>
<feature type="domain" description="RING-type" evidence="16">
    <location>
        <begin position="365"/>
        <end position="407"/>
    </location>
</feature>
<keyword evidence="9" id="KW-0862">Zinc</keyword>
<organism evidence="18">
    <name type="scientific">Chaetomium thermophilum (strain DSM 1495 / CBS 144.50 / IMI 039719)</name>
    <name type="common">Thermochaetoides thermophila</name>
    <dbReference type="NCBI Taxonomy" id="759272"/>
    <lineage>
        <taxon>Eukaryota</taxon>
        <taxon>Fungi</taxon>
        <taxon>Dikarya</taxon>
        <taxon>Ascomycota</taxon>
        <taxon>Pezizomycotina</taxon>
        <taxon>Sordariomycetes</taxon>
        <taxon>Sordariomycetidae</taxon>
        <taxon>Sordariales</taxon>
        <taxon>Chaetomiaceae</taxon>
        <taxon>Thermochaetoides</taxon>
    </lineage>
</organism>
<evidence type="ECO:0000256" key="9">
    <source>
        <dbReference type="ARBA" id="ARBA00022833"/>
    </source>
</evidence>
<dbReference type="EC" id="2.3.2.27" evidence="3"/>
<dbReference type="SUPFAM" id="SSF57850">
    <property type="entry name" value="RING/U-box"/>
    <property type="match status" value="1"/>
</dbReference>
<proteinExistence type="predicted"/>
<protein>
    <recommendedName>
        <fullName evidence="3">RING-type E3 ubiquitin transferase</fullName>
        <ecNumber evidence="3">2.3.2.27</ecNumber>
    </recommendedName>
</protein>
<evidence type="ECO:0000256" key="3">
    <source>
        <dbReference type="ARBA" id="ARBA00012483"/>
    </source>
</evidence>
<feature type="region of interest" description="Disordered" evidence="13">
    <location>
        <begin position="236"/>
        <end position="255"/>
    </location>
</feature>
<feature type="compositionally biased region" description="Low complexity" evidence="13">
    <location>
        <begin position="563"/>
        <end position="575"/>
    </location>
</feature>
<dbReference type="PANTHER" id="PTHR45977">
    <property type="entry name" value="TARGET OF ERK KINASE MPK-1"/>
    <property type="match status" value="1"/>
</dbReference>
<reference evidence="17 18" key="1">
    <citation type="journal article" date="2011" name="Cell">
        <title>Insight into structure and assembly of the nuclear pore complex by utilizing the genome of a eukaryotic thermophile.</title>
        <authorList>
            <person name="Amlacher S."/>
            <person name="Sarges P."/>
            <person name="Flemming D."/>
            <person name="van Noort V."/>
            <person name="Kunze R."/>
            <person name="Devos D.P."/>
            <person name="Arumugam M."/>
            <person name="Bork P."/>
            <person name="Hurt E."/>
        </authorList>
    </citation>
    <scope>NUCLEOTIDE SEQUENCE [LARGE SCALE GENOMIC DNA]</scope>
    <source>
        <strain evidence="18">DSM 1495 / CBS 144.50 / IMI 039719</strain>
    </source>
</reference>
<evidence type="ECO:0000256" key="10">
    <source>
        <dbReference type="ARBA" id="ARBA00022989"/>
    </source>
</evidence>
<evidence type="ECO:0000256" key="15">
    <source>
        <dbReference type="SAM" id="SignalP"/>
    </source>
</evidence>
<dbReference type="GO" id="GO:0016567">
    <property type="term" value="P:protein ubiquitination"/>
    <property type="evidence" value="ECO:0007669"/>
    <property type="project" value="TreeGrafter"/>
</dbReference>
<dbReference type="GO" id="GO:0008270">
    <property type="term" value="F:zinc ion binding"/>
    <property type="evidence" value="ECO:0007669"/>
    <property type="project" value="UniProtKB-KW"/>
</dbReference>
<evidence type="ECO:0000256" key="8">
    <source>
        <dbReference type="ARBA" id="ARBA00022786"/>
    </source>
</evidence>
<dbReference type="PANTHER" id="PTHR45977:SF4">
    <property type="entry name" value="RING-TYPE DOMAIN-CONTAINING PROTEIN"/>
    <property type="match status" value="1"/>
</dbReference>
<dbReference type="eggNOG" id="KOG4628">
    <property type="taxonomic scope" value="Eukaryota"/>
</dbReference>
<evidence type="ECO:0000256" key="6">
    <source>
        <dbReference type="ARBA" id="ARBA00022723"/>
    </source>
</evidence>
<keyword evidence="5 14" id="KW-0812">Transmembrane</keyword>
<evidence type="ECO:0000256" key="5">
    <source>
        <dbReference type="ARBA" id="ARBA00022692"/>
    </source>
</evidence>
<dbReference type="AlphaFoldDB" id="G0S013"/>
<dbReference type="InterPro" id="IPR013083">
    <property type="entry name" value="Znf_RING/FYVE/PHD"/>
</dbReference>
<dbReference type="Gene3D" id="3.30.40.10">
    <property type="entry name" value="Zinc/RING finger domain, C3HC4 (zinc finger)"/>
    <property type="match status" value="1"/>
</dbReference>
<dbReference type="KEGG" id="cthr:CTHT_0008370"/>
<evidence type="ECO:0000313" key="18">
    <source>
        <dbReference type="Proteomes" id="UP000008066"/>
    </source>
</evidence>
<evidence type="ECO:0000256" key="11">
    <source>
        <dbReference type="ARBA" id="ARBA00023136"/>
    </source>
</evidence>
<keyword evidence="8" id="KW-0833">Ubl conjugation pathway</keyword>
<evidence type="ECO:0000256" key="7">
    <source>
        <dbReference type="ARBA" id="ARBA00022771"/>
    </source>
</evidence>
<keyword evidence="18" id="KW-1185">Reference proteome</keyword>
<evidence type="ECO:0000259" key="16">
    <source>
        <dbReference type="PROSITE" id="PS50089"/>
    </source>
</evidence>
<evidence type="ECO:0000256" key="13">
    <source>
        <dbReference type="SAM" id="MobiDB-lite"/>
    </source>
</evidence>
<dbReference type="Proteomes" id="UP000008066">
    <property type="component" value="Unassembled WGS sequence"/>
</dbReference>
<keyword evidence="11 14" id="KW-0472">Membrane</keyword>
<dbReference type="PROSITE" id="PS50089">
    <property type="entry name" value="ZF_RING_2"/>
    <property type="match status" value="1"/>
</dbReference>
<feature type="region of interest" description="Disordered" evidence="13">
    <location>
        <begin position="268"/>
        <end position="362"/>
    </location>
</feature>